<protein>
    <submittedName>
        <fullName evidence="10">Formate dehydrogenase O beta subunit</fullName>
        <ecNumber evidence="10">1.17.1.9</ecNumber>
    </submittedName>
</protein>
<dbReference type="KEGG" id="ftj:FTUN_8148"/>
<comment type="subcellular location">
    <subcellularLocation>
        <location evidence="1">Cell envelope</location>
    </subcellularLocation>
</comment>
<feature type="transmembrane region" description="Helical" evidence="8">
    <location>
        <begin position="331"/>
        <end position="352"/>
    </location>
</feature>
<keyword evidence="2" id="KW-0004">4Fe-4S</keyword>
<dbReference type="Proteomes" id="UP000503447">
    <property type="component" value="Chromosome"/>
</dbReference>
<feature type="compositionally biased region" description="Pro residues" evidence="7">
    <location>
        <begin position="124"/>
        <end position="147"/>
    </location>
</feature>
<feature type="domain" description="4Fe-4S ferredoxin-type" evidence="9">
    <location>
        <begin position="201"/>
        <end position="230"/>
    </location>
</feature>
<dbReference type="GO" id="GO:0030313">
    <property type="term" value="C:cell envelope"/>
    <property type="evidence" value="ECO:0007669"/>
    <property type="project" value="UniProtKB-SubCell"/>
</dbReference>
<evidence type="ECO:0000256" key="6">
    <source>
        <dbReference type="ARBA" id="ARBA00023014"/>
    </source>
</evidence>
<proteinExistence type="predicted"/>
<dbReference type="Gene3D" id="3.30.70.20">
    <property type="match status" value="2"/>
</dbReference>
<keyword evidence="3" id="KW-0479">Metal-binding</keyword>
<feature type="domain" description="4Fe-4S ferredoxin-type" evidence="9">
    <location>
        <begin position="59"/>
        <end position="89"/>
    </location>
</feature>
<evidence type="ECO:0000256" key="1">
    <source>
        <dbReference type="ARBA" id="ARBA00004196"/>
    </source>
</evidence>
<dbReference type="RefSeq" id="WP_171475247.1">
    <property type="nucleotide sequence ID" value="NZ_CP053452.2"/>
</dbReference>
<evidence type="ECO:0000259" key="9">
    <source>
        <dbReference type="PROSITE" id="PS51379"/>
    </source>
</evidence>
<dbReference type="Pfam" id="PF13247">
    <property type="entry name" value="Fer4_11"/>
    <property type="match status" value="1"/>
</dbReference>
<dbReference type="PANTHER" id="PTHR43545:SF6">
    <property type="entry name" value="FORMATE DEHYDROGENASE, NITRATE-INDUCIBLE, IRON-SULFUR SUBUNIT"/>
    <property type="match status" value="1"/>
</dbReference>
<evidence type="ECO:0000256" key="7">
    <source>
        <dbReference type="SAM" id="MobiDB-lite"/>
    </source>
</evidence>
<dbReference type="GO" id="GO:0046872">
    <property type="term" value="F:metal ion binding"/>
    <property type="evidence" value="ECO:0007669"/>
    <property type="project" value="UniProtKB-KW"/>
</dbReference>
<dbReference type="PANTHER" id="PTHR43545">
    <property type="entry name" value="FORMATE DEHYDROGENASE, NITRATE-INDUCIBLE, IRON-SULFUR SUBUNIT"/>
    <property type="match status" value="1"/>
</dbReference>
<sequence>MAADNQVGGAGPVLANELRVGATPQSVESPRAVGLLAVILHRLTYPFRRGARPAPHAATGFYTDTTVCIGCKACEVACKQWNQLPSDGFEFSGNSYDNTGALTAESWRHVKFIEQFPPEKEEPPPGSPSNPVPSPDSMPAPASPQPESPARFPLDVLPTPVAPAKPDFARWLMMSDVCKHCVTAPCQQSCPTGAILYNEYANVYIQADICNGCGYCVAACPFGVITRSHYDGHTHKCTLCYDRQKDGLVPACAKACPTASIQFGPVTELRERAEKRVADLRAKGVDAKLYGAEATETYSELNSFYLLVDEPEVYGLPPKPVNPWLHMRGDYLRSVAAGLIGLVVLALSFLLAGG</sequence>
<evidence type="ECO:0000256" key="8">
    <source>
        <dbReference type="SAM" id="Phobius"/>
    </source>
</evidence>
<organism evidence="10 11">
    <name type="scientific">Frigoriglobus tundricola</name>
    <dbReference type="NCBI Taxonomy" id="2774151"/>
    <lineage>
        <taxon>Bacteria</taxon>
        <taxon>Pseudomonadati</taxon>
        <taxon>Planctomycetota</taxon>
        <taxon>Planctomycetia</taxon>
        <taxon>Gemmatales</taxon>
        <taxon>Gemmataceae</taxon>
        <taxon>Frigoriglobus</taxon>
    </lineage>
</organism>
<feature type="region of interest" description="Disordered" evidence="7">
    <location>
        <begin position="117"/>
        <end position="155"/>
    </location>
</feature>
<dbReference type="InterPro" id="IPR017896">
    <property type="entry name" value="4Fe4S_Fe-S-bd"/>
</dbReference>
<evidence type="ECO:0000256" key="2">
    <source>
        <dbReference type="ARBA" id="ARBA00022485"/>
    </source>
</evidence>
<dbReference type="PROSITE" id="PS51379">
    <property type="entry name" value="4FE4S_FER_2"/>
    <property type="match status" value="3"/>
</dbReference>
<dbReference type="InterPro" id="IPR051555">
    <property type="entry name" value="FDH_Electron_Transfer_Unit"/>
</dbReference>
<keyword evidence="5" id="KW-0408">Iron</keyword>
<evidence type="ECO:0000256" key="4">
    <source>
        <dbReference type="ARBA" id="ARBA00022737"/>
    </source>
</evidence>
<evidence type="ECO:0000313" key="10">
    <source>
        <dbReference type="EMBL" id="QJX00518.1"/>
    </source>
</evidence>
<keyword evidence="10" id="KW-0560">Oxidoreductase</keyword>
<dbReference type="GO" id="GO:0008863">
    <property type="term" value="F:formate dehydrogenase (NAD+) activity"/>
    <property type="evidence" value="ECO:0007669"/>
    <property type="project" value="UniProtKB-EC"/>
</dbReference>
<dbReference type="CDD" id="cd10560">
    <property type="entry name" value="FDH-O_like"/>
    <property type="match status" value="1"/>
</dbReference>
<keyword evidence="4" id="KW-0677">Repeat</keyword>
<keyword evidence="6" id="KW-0411">Iron-sulfur</keyword>
<gene>
    <name evidence="10" type="ORF">FTUN_8148</name>
</gene>
<feature type="domain" description="4Fe-4S ferredoxin-type" evidence="9">
    <location>
        <begin position="169"/>
        <end position="200"/>
    </location>
</feature>
<dbReference type="EC" id="1.17.1.9" evidence="10"/>
<evidence type="ECO:0000313" key="11">
    <source>
        <dbReference type="Proteomes" id="UP000503447"/>
    </source>
</evidence>
<keyword evidence="8" id="KW-1133">Transmembrane helix</keyword>
<evidence type="ECO:0000256" key="5">
    <source>
        <dbReference type="ARBA" id="ARBA00023004"/>
    </source>
</evidence>
<dbReference type="PROSITE" id="PS00198">
    <property type="entry name" value="4FE4S_FER_1"/>
    <property type="match status" value="1"/>
</dbReference>
<dbReference type="GO" id="GO:0051539">
    <property type="term" value="F:4 iron, 4 sulfur cluster binding"/>
    <property type="evidence" value="ECO:0007669"/>
    <property type="project" value="UniProtKB-KW"/>
</dbReference>
<accession>A0A6M5Z249</accession>
<dbReference type="InterPro" id="IPR017900">
    <property type="entry name" value="4Fe4S_Fe_S_CS"/>
</dbReference>
<name>A0A6M5Z249_9BACT</name>
<keyword evidence="8" id="KW-0472">Membrane</keyword>
<dbReference type="EMBL" id="CP053452">
    <property type="protein sequence ID" value="QJX00518.1"/>
    <property type="molecule type" value="Genomic_DNA"/>
</dbReference>
<keyword evidence="11" id="KW-1185">Reference proteome</keyword>
<keyword evidence="8" id="KW-0812">Transmembrane</keyword>
<dbReference type="SUPFAM" id="SSF54862">
    <property type="entry name" value="4Fe-4S ferredoxins"/>
    <property type="match status" value="1"/>
</dbReference>
<evidence type="ECO:0000256" key="3">
    <source>
        <dbReference type="ARBA" id="ARBA00022723"/>
    </source>
</evidence>
<dbReference type="AlphaFoldDB" id="A0A6M5Z249"/>
<reference evidence="11" key="1">
    <citation type="submission" date="2020-05" db="EMBL/GenBank/DDBJ databases">
        <title>Frigoriglobus tundricola gen. nov., sp. nov., a psychrotolerant cellulolytic planctomycete of the family Gemmataceae with two divergent copies of 16S rRNA gene.</title>
        <authorList>
            <person name="Kulichevskaya I.S."/>
            <person name="Ivanova A.A."/>
            <person name="Naumoff D.G."/>
            <person name="Beletsky A.V."/>
            <person name="Rijpstra W.I.C."/>
            <person name="Sinninghe Damste J.S."/>
            <person name="Mardanov A.V."/>
            <person name="Ravin N.V."/>
            <person name="Dedysh S.N."/>
        </authorList>
    </citation>
    <scope>NUCLEOTIDE SEQUENCE [LARGE SCALE GENOMIC DNA]</scope>
    <source>
        <strain evidence="11">PL17</strain>
    </source>
</reference>